<keyword evidence="2" id="KW-1185">Reference proteome</keyword>
<organism evidence="1 2">
    <name type="scientific">Smallanthus sonchifolius</name>
    <dbReference type="NCBI Taxonomy" id="185202"/>
    <lineage>
        <taxon>Eukaryota</taxon>
        <taxon>Viridiplantae</taxon>
        <taxon>Streptophyta</taxon>
        <taxon>Embryophyta</taxon>
        <taxon>Tracheophyta</taxon>
        <taxon>Spermatophyta</taxon>
        <taxon>Magnoliopsida</taxon>
        <taxon>eudicotyledons</taxon>
        <taxon>Gunneridae</taxon>
        <taxon>Pentapetalae</taxon>
        <taxon>asterids</taxon>
        <taxon>campanulids</taxon>
        <taxon>Asterales</taxon>
        <taxon>Asteraceae</taxon>
        <taxon>Asteroideae</taxon>
        <taxon>Heliantheae alliance</taxon>
        <taxon>Millerieae</taxon>
        <taxon>Smallanthus</taxon>
    </lineage>
</organism>
<reference evidence="1 2" key="2">
    <citation type="journal article" date="2022" name="Mol. Ecol. Resour.">
        <title>The genomes of chicory, endive, great burdock and yacon provide insights into Asteraceae paleo-polyploidization history and plant inulin production.</title>
        <authorList>
            <person name="Fan W."/>
            <person name="Wang S."/>
            <person name="Wang H."/>
            <person name="Wang A."/>
            <person name="Jiang F."/>
            <person name="Liu H."/>
            <person name="Zhao H."/>
            <person name="Xu D."/>
            <person name="Zhang Y."/>
        </authorList>
    </citation>
    <scope>NUCLEOTIDE SEQUENCE [LARGE SCALE GENOMIC DNA]</scope>
    <source>
        <strain evidence="2">cv. Yunnan</strain>
        <tissue evidence="1">Leaves</tissue>
    </source>
</reference>
<reference evidence="2" key="1">
    <citation type="journal article" date="2022" name="Mol. Ecol. Resour.">
        <title>The genomes of chicory, endive, great burdock and yacon provide insights into Asteraceae palaeo-polyploidization history and plant inulin production.</title>
        <authorList>
            <person name="Fan W."/>
            <person name="Wang S."/>
            <person name="Wang H."/>
            <person name="Wang A."/>
            <person name="Jiang F."/>
            <person name="Liu H."/>
            <person name="Zhao H."/>
            <person name="Xu D."/>
            <person name="Zhang Y."/>
        </authorList>
    </citation>
    <scope>NUCLEOTIDE SEQUENCE [LARGE SCALE GENOMIC DNA]</scope>
    <source>
        <strain evidence="2">cv. Yunnan</strain>
    </source>
</reference>
<dbReference type="EMBL" id="CM042023">
    <property type="protein sequence ID" value="KAI3812765.1"/>
    <property type="molecule type" value="Genomic_DNA"/>
</dbReference>
<name>A0ACB9IZJ5_9ASTR</name>
<protein>
    <submittedName>
        <fullName evidence="1">Uncharacterized protein</fullName>
    </submittedName>
</protein>
<proteinExistence type="predicted"/>
<gene>
    <name evidence="1" type="ORF">L1987_17477</name>
</gene>
<sequence>MQLLRQIGLSHDSSLLHRKPSLSSSSDAAIGKFGRYGSLDQLQVSVCSNPSITRSTSVDHERCHSSSILVLCNEIRSINSFSSPVGDTVPTAIASDAKKKRKMKKMTKVVDNFI</sequence>
<dbReference type="Proteomes" id="UP001056120">
    <property type="component" value="Linkage Group LG06"/>
</dbReference>
<comment type="caution">
    <text evidence="1">The sequence shown here is derived from an EMBL/GenBank/DDBJ whole genome shotgun (WGS) entry which is preliminary data.</text>
</comment>
<accession>A0ACB9IZJ5</accession>
<evidence type="ECO:0000313" key="1">
    <source>
        <dbReference type="EMBL" id="KAI3812765.1"/>
    </source>
</evidence>
<evidence type="ECO:0000313" key="2">
    <source>
        <dbReference type="Proteomes" id="UP001056120"/>
    </source>
</evidence>